<dbReference type="AlphaFoldDB" id="A0A1M7A7E4"/>
<organism evidence="2 3">
    <name type="scientific">Roseovarius litoreus</name>
    <dbReference type="NCBI Taxonomy" id="1155722"/>
    <lineage>
        <taxon>Bacteria</taxon>
        <taxon>Pseudomonadati</taxon>
        <taxon>Pseudomonadota</taxon>
        <taxon>Alphaproteobacteria</taxon>
        <taxon>Rhodobacterales</taxon>
        <taxon>Roseobacteraceae</taxon>
        <taxon>Roseovarius</taxon>
    </lineage>
</organism>
<keyword evidence="1" id="KW-0732">Signal</keyword>
<proteinExistence type="predicted"/>
<keyword evidence="3" id="KW-1185">Reference proteome</keyword>
<name>A0A1M7A7E4_9RHOB</name>
<dbReference type="RefSeq" id="WP_149777916.1">
    <property type="nucleotide sequence ID" value="NZ_FRCB01000001.1"/>
</dbReference>
<dbReference type="PROSITE" id="PS51257">
    <property type="entry name" value="PROKAR_LIPOPROTEIN"/>
    <property type="match status" value="1"/>
</dbReference>
<feature type="chain" id="PRO_5009923582" description="DUF4157 domain-containing protein" evidence="1">
    <location>
        <begin position="22"/>
        <end position="225"/>
    </location>
</feature>
<dbReference type="Proteomes" id="UP000322545">
    <property type="component" value="Unassembled WGS sequence"/>
</dbReference>
<gene>
    <name evidence="2" type="ORF">SAMN05443432_101331</name>
</gene>
<reference evidence="2 3" key="1">
    <citation type="submission" date="2016-11" db="EMBL/GenBank/DDBJ databases">
        <authorList>
            <person name="Varghese N."/>
            <person name="Submissions S."/>
        </authorList>
    </citation>
    <scope>NUCLEOTIDE SEQUENCE [LARGE SCALE GENOMIC DNA]</scope>
    <source>
        <strain evidence="2 3">DSM 28249</strain>
    </source>
</reference>
<dbReference type="EMBL" id="FRCB01000001">
    <property type="protein sequence ID" value="SHL38664.1"/>
    <property type="molecule type" value="Genomic_DNA"/>
</dbReference>
<evidence type="ECO:0008006" key="4">
    <source>
        <dbReference type="Google" id="ProtNLM"/>
    </source>
</evidence>
<evidence type="ECO:0000256" key="1">
    <source>
        <dbReference type="SAM" id="SignalP"/>
    </source>
</evidence>
<evidence type="ECO:0000313" key="3">
    <source>
        <dbReference type="Proteomes" id="UP000322545"/>
    </source>
</evidence>
<protein>
    <recommendedName>
        <fullName evidence="4">DUF4157 domain-containing protein</fullName>
    </recommendedName>
</protein>
<accession>A0A1M7A7E4</accession>
<evidence type="ECO:0000313" key="2">
    <source>
        <dbReference type="EMBL" id="SHL38664.1"/>
    </source>
</evidence>
<feature type="signal peptide" evidence="1">
    <location>
        <begin position="1"/>
        <end position="21"/>
    </location>
</feature>
<sequence>MRWLWLLLPLFLLSCGRPLTPTESAFATQIHGDSIDTSRIRLVDGALIGKVTYPRATRPRLTCRERILPEPTTPTVTVAPAAVVVHNKVFYARDWYEPDFMPRYPEFMSLLHAMIFAHEMTHVWQWQNRRLTGYSPLRAASEHRVSDDPYLFDISTNHDFLDYGFEQQASIVEEYVCCATLDPDAPRTARLREMLEGTFPIGDMPKPRTVLLPWKDAEVQGICRI</sequence>